<keyword evidence="2" id="KW-1185">Reference proteome</keyword>
<dbReference type="InterPro" id="IPR011989">
    <property type="entry name" value="ARM-like"/>
</dbReference>
<accession>A0A9W7E5U5</accession>
<sequence>MDDPQKPNSIFALIKMARNITSFKQLNGTAGFKEDDTRFMKAVRKVMGAKALVNSLKSLDRRQMALASSHFSSRCHSSPVGTLILQDVGCLPVLVDLLALEGSKNDGIVGECLFSLSVMSLEVSPCIELSSMPTLPNRLYHLYRSDNEKFRRLSAEVVCRIFNQLSNVGMEAGVVKGVFRNQTSSVYEEHNLPSSSTTTLTSLLISLLHSPNLRITKSALFTIETLTYHFDNVVALCEVGEDDLKNEIIELLKSNDVEIVMMASSVVNGIVSNGRLHPSALKFSQSNVLLGQLRTTMDFMSVRGDGNSDFPTYLEIAKENIASCMFDMYTCLGKERKRFHGPESRREEALLKEANR</sequence>
<proteinExistence type="predicted"/>
<dbReference type="AlphaFoldDB" id="A0A9W7E5U5"/>
<gene>
    <name evidence="1" type="ORF">TrST_g274</name>
</gene>
<comment type="caution">
    <text evidence="1">The sequence shown here is derived from an EMBL/GenBank/DDBJ whole genome shotgun (WGS) entry which is preliminary data.</text>
</comment>
<evidence type="ECO:0000313" key="1">
    <source>
        <dbReference type="EMBL" id="GMH63598.1"/>
    </source>
</evidence>
<dbReference type="OrthoDB" id="195736at2759"/>
<dbReference type="Gene3D" id="1.25.10.10">
    <property type="entry name" value="Leucine-rich Repeat Variant"/>
    <property type="match status" value="1"/>
</dbReference>
<dbReference type="Proteomes" id="UP001165085">
    <property type="component" value="Unassembled WGS sequence"/>
</dbReference>
<dbReference type="InterPro" id="IPR016024">
    <property type="entry name" value="ARM-type_fold"/>
</dbReference>
<dbReference type="SUPFAM" id="SSF48371">
    <property type="entry name" value="ARM repeat"/>
    <property type="match status" value="1"/>
</dbReference>
<reference evidence="2" key="1">
    <citation type="journal article" date="2023" name="Commun. Biol.">
        <title>Genome analysis of Parmales, the sister group of diatoms, reveals the evolutionary specialization of diatoms from phago-mixotrophs to photoautotrophs.</title>
        <authorList>
            <person name="Ban H."/>
            <person name="Sato S."/>
            <person name="Yoshikawa S."/>
            <person name="Yamada K."/>
            <person name="Nakamura Y."/>
            <person name="Ichinomiya M."/>
            <person name="Sato N."/>
            <person name="Blanc-Mathieu R."/>
            <person name="Endo H."/>
            <person name="Kuwata A."/>
            <person name="Ogata H."/>
        </authorList>
    </citation>
    <scope>NUCLEOTIDE SEQUENCE [LARGE SCALE GENOMIC DNA]</scope>
    <source>
        <strain evidence="2">NIES 3701</strain>
    </source>
</reference>
<protein>
    <submittedName>
        <fullName evidence="1">Uncharacterized protein</fullName>
    </submittedName>
</protein>
<evidence type="ECO:0000313" key="2">
    <source>
        <dbReference type="Proteomes" id="UP001165085"/>
    </source>
</evidence>
<dbReference type="EMBL" id="BRXY01000086">
    <property type="protein sequence ID" value="GMH63598.1"/>
    <property type="molecule type" value="Genomic_DNA"/>
</dbReference>
<organism evidence="1 2">
    <name type="scientific">Triparma strigata</name>
    <dbReference type="NCBI Taxonomy" id="1606541"/>
    <lineage>
        <taxon>Eukaryota</taxon>
        <taxon>Sar</taxon>
        <taxon>Stramenopiles</taxon>
        <taxon>Ochrophyta</taxon>
        <taxon>Bolidophyceae</taxon>
        <taxon>Parmales</taxon>
        <taxon>Triparmaceae</taxon>
        <taxon>Triparma</taxon>
    </lineage>
</organism>
<name>A0A9W7E5U5_9STRA</name>